<keyword evidence="2" id="KW-1185">Reference proteome</keyword>
<sequence length="304" mass="34882">MAKRVFIHSSEVIVQFFLSVIGIICVGALPGLFQGLKIDFHKYIETIKMVCNNLLHLSSMTYVPASNSPISSKIPITKQLFPQLFIHYKETMIVFLAAFFISLLIAFFIVYIVLRSNANIQKKIKSFLLFLESIPDILLIIGSQLFVIWIFKQTGILAVSISGVGEKSVRALPIICLSVPTTIMFIKLVLLRFETELEKDYVLFAKAKGLDKLYILNRHVLRNVLLSTIFFAKTNIWFMLSNLYIIEWMFNTYGMFVFVRVAAYANFATGIPLFTVSLLLLYVPIFIIFKLFHYFVPNAMKERL</sequence>
<dbReference type="Proteomes" id="UP001202289">
    <property type="component" value="Unassembled WGS sequence"/>
</dbReference>
<comment type="caution">
    <text evidence="1">The sequence shown here is derived from an EMBL/GenBank/DDBJ whole genome shotgun (WGS) entry which is preliminary data.</text>
</comment>
<proteinExistence type="predicted"/>
<accession>A0ACC6ACX8</accession>
<reference evidence="1" key="1">
    <citation type="submission" date="2022-05" db="EMBL/GenBank/DDBJ databases">
        <title>Comparative Genomics of Spacecraft Associated Microbes.</title>
        <authorList>
            <person name="Tran M.T."/>
            <person name="Wright A."/>
            <person name="Seuylemezian A."/>
            <person name="Eisen J."/>
            <person name="Coil D."/>
        </authorList>
    </citation>
    <scope>NUCLEOTIDE SEQUENCE</scope>
    <source>
        <strain evidence="1">FAIRING 10M-2.2</strain>
    </source>
</reference>
<evidence type="ECO:0000313" key="2">
    <source>
        <dbReference type="Proteomes" id="UP001202289"/>
    </source>
</evidence>
<dbReference type="EMBL" id="JAMBOP010000041">
    <property type="protein sequence ID" value="MCM3738366.1"/>
    <property type="molecule type" value="Genomic_DNA"/>
</dbReference>
<gene>
    <name evidence="1" type="ORF">M3215_21920</name>
</gene>
<name>A0ACC6ACX8_9BACI</name>
<organism evidence="1 2">
    <name type="scientific">Bacillus cytotoxicus</name>
    <dbReference type="NCBI Taxonomy" id="580165"/>
    <lineage>
        <taxon>Bacteria</taxon>
        <taxon>Bacillati</taxon>
        <taxon>Bacillota</taxon>
        <taxon>Bacilli</taxon>
        <taxon>Bacillales</taxon>
        <taxon>Bacillaceae</taxon>
        <taxon>Bacillus</taxon>
        <taxon>Bacillus cereus group</taxon>
    </lineage>
</organism>
<protein>
    <submittedName>
        <fullName evidence="1">ABC transporter permease subunit</fullName>
    </submittedName>
</protein>
<evidence type="ECO:0000313" key="1">
    <source>
        <dbReference type="EMBL" id="MCM3738366.1"/>
    </source>
</evidence>